<keyword evidence="5 11" id="KW-0853">WD repeat</keyword>
<dbReference type="InterPro" id="IPR001680">
    <property type="entry name" value="WD40_rpt"/>
</dbReference>
<feature type="compositionally biased region" description="Pro residues" evidence="13">
    <location>
        <begin position="511"/>
        <end position="520"/>
    </location>
</feature>
<keyword evidence="8 12" id="KW-0805">Transcription regulation</keyword>
<feature type="repeat" description="WD" evidence="11">
    <location>
        <begin position="66"/>
        <end position="98"/>
    </location>
</feature>
<evidence type="ECO:0000256" key="6">
    <source>
        <dbReference type="ARBA" id="ARBA00022737"/>
    </source>
</evidence>
<evidence type="ECO:0000256" key="3">
    <source>
        <dbReference type="ARBA" id="ARBA00021597"/>
    </source>
</evidence>
<accession>A0A9Q1JCX1</accession>
<feature type="compositionally biased region" description="Polar residues" evidence="13">
    <location>
        <begin position="486"/>
        <end position="504"/>
    </location>
</feature>
<gene>
    <name evidence="16" type="ORF">SKAU_G00006650</name>
</gene>
<dbReference type="InterPro" id="IPR031120">
    <property type="entry name" value="HIR1-like"/>
</dbReference>
<organism evidence="16 17">
    <name type="scientific">Synaphobranchus kaupii</name>
    <name type="common">Kaup's arrowtooth eel</name>
    <dbReference type="NCBI Taxonomy" id="118154"/>
    <lineage>
        <taxon>Eukaryota</taxon>
        <taxon>Metazoa</taxon>
        <taxon>Chordata</taxon>
        <taxon>Craniata</taxon>
        <taxon>Vertebrata</taxon>
        <taxon>Euteleostomi</taxon>
        <taxon>Actinopterygii</taxon>
        <taxon>Neopterygii</taxon>
        <taxon>Teleostei</taxon>
        <taxon>Anguilliformes</taxon>
        <taxon>Synaphobranchidae</taxon>
        <taxon>Synaphobranchus</taxon>
    </lineage>
</organism>
<feature type="domain" description="Protein HIRA-like C-terminal" evidence="14">
    <location>
        <begin position="759"/>
        <end position="957"/>
    </location>
</feature>
<dbReference type="Pfam" id="PF24105">
    <property type="entry name" value="Beta-prop_CAF1B_HIR1"/>
    <property type="match status" value="1"/>
</dbReference>
<protein>
    <recommendedName>
        <fullName evidence="3 12">Protein HIRA</fullName>
    </recommendedName>
</protein>
<evidence type="ECO:0000256" key="8">
    <source>
        <dbReference type="ARBA" id="ARBA00023015"/>
    </source>
</evidence>
<keyword evidence="4 12" id="KW-0678">Repressor</keyword>
<evidence type="ECO:0000256" key="2">
    <source>
        <dbReference type="ARBA" id="ARBA00007306"/>
    </source>
</evidence>
<evidence type="ECO:0000256" key="12">
    <source>
        <dbReference type="RuleBase" id="RU364014"/>
    </source>
</evidence>
<feature type="repeat" description="WD" evidence="11">
    <location>
        <begin position="170"/>
        <end position="201"/>
    </location>
</feature>
<dbReference type="GO" id="GO:0000785">
    <property type="term" value="C:chromatin"/>
    <property type="evidence" value="ECO:0007669"/>
    <property type="project" value="TreeGrafter"/>
</dbReference>
<dbReference type="InterPro" id="IPR011494">
    <property type="entry name" value="HIRA-like_C"/>
</dbReference>
<evidence type="ECO:0000259" key="14">
    <source>
        <dbReference type="Pfam" id="PF07569"/>
    </source>
</evidence>
<comment type="subcellular location">
    <subcellularLocation>
        <location evidence="1 12">Nucleus</location>
    </subcellularLocation>
</comment>
<evidence type="ECO:0000256" key="4">
    <source>
        <dbReference type="ARBA" id="ARBA00022491"/>
    </source>
</evidence>
<feature type="domain" description="CAF1B/HIR1 beta-propeller" evidence="15">
    <location>
        <begin position="1"/>
        <end position="362"/>
    </location>
</feature>
<feature type="region of interest" description="Disordered" evidence="13">
    <location>
        <begin position="406"/>
        <end position="428"/>
    </location>
</feature>
<dbReference type="SUPFAM" id="SSF50978">
    <property type="entry name" value="WD40 repeat-like"/>
    <property type="match status" value="1"/>
</dbReference>
<keyword evidence="6 12" id="KW-0677">Repeat</keyword>
<sequence length="1012" mass="111357">MKLLKPSWVSHNGKPIFSVDIHPEGTKFATGGQGEDSGKVVIWNMSPVLREEDEKNENIPKMLCQMDNHLACVNCVRWSNNGLYLASGGDDKLVMVWKRAAYIGPSTVFGSSSKLANVEQWRCVTILRNHTGDVMDVAWSPHDVWLASCSVDNTIVIWNARKFPEMVTSLKGHTGLVKGLTWDPVGKYIASQADDHSLKVWRTMDWQLETNITKPFNECGGTTHVLRLSWSPDGQYLVSAHAMNNSGPTAQIIERDGWKTSMDFVGHRKAVTVVKFNPKIFKKKQKNGSSPKPSCPYCCCAVGSKDRSVSVWLTSLKRPLVVIHDLFDKSIMDITWTLNGLGILVCSMDGTVAFLDFSQDELGDPLNEDEKNSIHQNIYGKSLAITAEPQLSTTIIENPEMLKYQQEKELSERRSAASHEAQAPKLTSVVNGESLEDIRKNLLKKQVETRTADGRRRITPLCIAQLDTGDFSPALFNSVPILPGSSMSSQLTPQLSSDSSTANSLGLRPAQDPPSAPPGKPPEEPKDGTVSASAPAMNSTAMKNNLLLTSAAKMEPMKALDSRFTERSKATPGVTVSSAIGVGSLDRAKDISTLKDPKSKDETSSDSEDKMAAVKSLSFNKRKAELDSAEVVEKKKKGRPRKDSKMLAPVVQQPLLQVTPSTEKESVRAAAPVTVFKLPTPTPQKAFSLQISVEPSLYIEVENEVSTVGGVRFSQLRCTREGREWDTLLASRILTATGSCEVIAVACEDRMLSVFSACGRRLLPAILLPAPMSTLHCSASFVMVLTACATLSVWDVQKQSVLVKNESLQTILSGTDVRVSQSLLTQQGVPVISLSNGKSYCFSSSLETWNLIADKQDSLVQCADFRNCLPSQDSMVTTGPLAVMQGRTLNAGRLASRLSSVPHHLQQGLTLAYLESQLASALTLRSSHEYRHWLLIYARFLVNEGPEHRLRELCKDLLGPVHRSSSSAWDSSVLGLRKRELLQEVLPVIGQNLRFQRLFTEYQDQLELLRNK</sequence>
<evidence type="ECO:0000313" key="17">
    <source>
        <dbReference type="Proteomes" id="UP001152622"/>
    </source>
</evidence>
<keyword evidence="7 12" id="KW-0156">Chromatin regulator</keyword>
<dbReference type="SMART" id="SM00320">
    <property type="entry name" value="WD40"/>
    <property type="match status" value="7"/>
</dbReference>
<evidence type="ECO:0000256" key="7">
    <source>
        <dbReference type="ARBA" id="ARBA00022853"/>
    </source>
</evidence>
<keyword evidence="9 12" id="KW-0804">Transcription</keyword>
<feature type="compositionally biased region" description="Basic and acidic residues" evidence="13">
    <location>
        <begin position="406"/>
        <end position="417"/>
    </location>
</feature>
<evidence type="ECO:0000256" key="1">
    <source>
        <dbReference type="ARBA" id="ARBA00004123"/>
    </source>
</evidence>
<dbReference type="GO" id="GO:0031491">
    <property type="term" value="F:nucleosome binding"/>
    <property type="evidence" value="ECO:0007669"/>
    <property type="project" value="TreeGrafter"/>
</dbReference>
<evidence type="ECO:0000256" key="13">
    <source>
        <dbReference type="SAM" id="MobiDB-lite"/>
    </source>
</evidence>
<dbReference type="CDD" id="cd00200">
    <property type="entry name" value="WD40"/>
    <property type="match status" value="1"/>
</dbReference>
<dbReference type="PANTHER" id="PTHR13831">
    <property type="entry name" value="MEMBER OF THE HIR1 FAMILY OF WD-REPEAT PROTEINS"/>
    <property type="match status" value="1"/>
</dbReference>
<evidence type="ECO:0000256" key="9">
    <source>
        <dbReference type="ARBA" id="ARBA00023163"/>
    </source>
</evidence>
<keyword evidence="10 12" id="KW-0539">Nucleus</keyword>
<evidence type="ECO:0000256" key="11">
    <source>
        <dbReference type="PROSITE-ProRule" id="PRU00221"/>
    </source>
</evidence>
<name>A0A9Q1JCX1_SYNKA</name>
<dbReference type="AlphaFoldDB" id="A0A9Q1JCX1"/>
<evidence type="ECO:0000256" key="10">
    <source>
        <dbReference type="ARBA" id="ARBA00023242"/>
    </source>
</evidence>
<feature type="repeat" description="WD" evidence="11">
    <location>
        <begin position="127"/>
        <end position="168"/>
    </location>
</feature>
<comment type="function">
    <text evidence="12">Required for replication-independent chromatin assembly and for the periodic repression of histone gene transcription during the cell cycle.</text>
</comment>
<comment type="similarity">
    <text evidence="2 12">Belongs to the WD repeat HIR1 family.</text>
</comment>
<dbReference type="InterPro" id="IPR055410">
    <property type="entry name" value="Beta-prop_CAF1B_HIR1"/>
</dbReference>
<dbReference type="GO" id="GO:0006355">
    <property type="term" value="P:regulation of DNA-templated transcription"/>
    <property type="evidence" value="ECO:0007669"/>
    <property type="project" value="InterPro"/>
</dbReference>
<dbReference type="FunFam" id="2.130.10.10:FF:000075">
    <property type="entry name" value="Protein HIRA"/>
    <property type="match status" value="1"/>
</dbReference>
<dbReference type="PANTHER" id="PTHR13831:SF0">
    <property type="entry name" value="PROTEIN HIRA"/>
    <property type="match status" value="1"/>
</dbReference>
<proteinExistence type="inferred from homology"/>
<dbReference type="OrthoDB" id="1741719at2759"/>
<evidence type="ECO:0000313" key="16">
    <source>
        <dbReference type="EMBL" id="KAJ8379887.1"/>
    </source>
</evidence>
<dbReference type="InterPro" id="IPR015943">
    <property type="entry name" value="WD40/YVTN_repeat-like_dom_sf"/>
</dbReference>
<reference evidence="16" key="1">
    <citation type="journal article" date="2023" name="Science">
        <title>Genome structures resolve the early diversification of teleost fishes.</title>
        <authorList>
            <person name="Parey E."/>
            <person name="Louis A."/>
            <person name="Montfort J."/>
            <person name="Bouchez O."/>
            <person name="Roques C."/>
            <person name="Iampietro C."/>
            <person name="Lluch J."/>
            <person name="Castinel A."/>
            <person name="Donnadieu C."/>
            <person name="Desvignes T."/>
            <person name="Floi Bucao C."/>
            <person name="Jouanno E."/>
            <person name="Wen M."/>
            <person name="Mejri S."/>
            <person name="Dirks R."/>
            <person name="Jansen H."/>
            <person name="Henkel C."/>
            <person name="Chen W.J."/>
            <person name="Zahm M."/>
            <person name="Cabau C."/>
            <person name="Klopp C."/>
            <person name="Thompson A.W."/>
            <person name="Robinson-Rechavi M."/>
            <person name="Braasch I."/>
            <person name="Lecointre G."/>
            <person name="Bobe J."/>
            <person name="Postlethwait J.H."/>
            <person name="Berthelot C."/>
            <person name="Roest Crollius H."/>
            <person name="Guiguen Y."/>
        </authorList>
    </citation>
    <scope>NUCLEOTIDE SEQUENCE</scope>
    <source>
        <strain evidence="16">WJC10195</strain>
    </source>
</reference>
<dbReference type="EMBL" id="JAINUF010000001">
    <property type="protein sequence ID" value="KAJ8379887.1"/>
    <property type="molecule type" value="Genomic_DNA"/>
</dbReference>
<feature type="region of interest" description="Disordered" evidence="13">
    <location>
        <begin position="591"/>
        <end position="612"/>
    </location>
</feature>
<dbReference type="GO" id="GO:0006338">
    <property type="term" value="P:chromatin remodeling"/>
    <property type="evidence" value="ECO:0007669"/>
    <property type="project" value="InterPro"/>
</dbReference>
<feature type="region of interest" description="Disordered" evidence="13">
    <location>
        <begin position="486"/>
        <end position="538"/>
    </location>
</feature>
<dbReference type="PROSITE" id="PS50294">
    <property type="entry name" value="WD_REPEATS_REGION"/>
    <property type="match status" value="3"/>
</dbReference>
<dbReference type="InterPro" id="IPR036322">
    <property type="entry name" value="WD40_repeat_dom_sf"/>
</dbReference>
<dbReference type="FunFam" id="2.130.10.10:FF:000105">
    <property type="entry name" value="Protein HIRA"/>
    <property type="match status" value="1"/>
</dbReference>
<dbReference type="Gene3D" id="2.130.10.10">
    <property type="entry name" value="YVTN repeat-like/Quinoprotein amine dehydrogenase"/>
    <property type="match status" value="2"/>
</dbReference>
<keyword evidence="17" id="KW-1185">Reference proteome</keyword>
<dbReference type="GO" id="GO:0000417">
    <property type="term" value="C:HIR complex"/>
    <property type="evidence" value="ECO:0007669"/>
    <property type="project" value="TreeGrafter"/>
</dbReference>
<dbReference type="Pfam" id="PF07569">
    <property type="entry name" value="Hira"/>
    <property type="match status" value="1"/>
</dbReference>
<dbReference type="GO" id="GO:0006351">
    <property type="term" value="P:DNA-templated transcription"/>
    <property type="evidence" value="ECO:0007669"/>
    <property type="project" value="InterPro"/>
</dbReference>
<dbReference type="GO" id="GO:0005634">
    <property type="term" value="C:nucleus"/>
    <property type="evidence" value="ECO:0007669"/>
    <property type="project" value="UniProtKB-SubCell"/>
</dbReference>
<dbReference type="PROSITE" id="PS50082">
    <property type="entry name" value="WD_REPEATS_2"/>
    <property type="match status" value="3"/>
</dbReference>
<evidence type="ECO:0000256" key="5">
    <source>
        <dbReference type="ARBA" id="ARBA00022574"/>
    </source>
</evidence>
<evidence type="ECO:0000259" key="15">
    <source>
        <dbReference type="Pfam" id="PF24105"/>
    </source>
</evidence>
<comment type="caution">
    <text evidence="16">The sequence shown here is derived from an EMBL/GenBank/DDBJ whole genome shotgun (WGS) entry which is preliminary data.</text>
</comment>
<dbReference type="Proteomes" id="UP001152622">
    <property type="component" value="Chromosome 1"/>
</dbReference>